<dbReference type="PROSITE" id="PS00018">
    <property type="entry name" value="EF_HAND_1"/>
    <property type="match status" value="1"/>
</dbReference>
<dbReference type="OrthoDB" id="444540at2759"/>
<dbReference type="InterPro" id="IPR051581">
    <property type="entry name" value="Ca-bind"/>
</dbReference>
<reference evidence="5 6" key="1">
    <citation type="journal article" date="2014" name="Genome Biol. Evol.">
        <title>The secreted proteins of Achlya hypogyna and Thraustotheca clavata identify the ancestral oomycete secretome and reveal gene acquisitions by horizontal gene transfer.</title>
        <authorList>
            <person name="Misner I."/>
            <person name="Blouin N."/>
            <person name="Leonard G."/>
            <person name="Richards T.A."/>
            <person name="Lane C.E."/>
        </authorList>
    </citation>
    <scope>NUCLEOTIDE SEQUENCE [LARGE SCALE GENOMIC DNA]</scope>
    <source>
        <strain evidence="5 6">ATCC 48635</strain>
    </source>
</reference>
<protein>
    <recommendedName>
        <fullName evidence="4">EF-hand domain-containing protein</fullName>
    </recommendedName>
</protein>
<dbReference type="PANTHER" id="PTHR34524">
    <property type="entry name" value="CALCYPHOSIN"/>
    <property type="match status" value="1"/>
</dbReference>
<proteinExistence type="predicted"/>
<dbReference type="AlphaFoldDB" id="A0A1V9Z6K7"/>
<accession>A0A1V9Z6K7</accession>
<evidence type="ECO:0000256" key="1">
    <source>
        <dbReference type="ARBA" id="ARBA00022723"/>
    </source>
</evidence>
<dbReference type="InterPro" id="IPR011992">
    <property type="entry name" value="EF-hand-dom_pair"/>
</dbReference>
<dbReference type="PANTHER" id="PTHR34524:SF6">
    <property type="entry name" value="CALCYPHOSINE LIKE"/>
    <property type="match status" value="1"/>
</dbReference>
<dbReference type="STRING" id="1202772.A0A1V9Z6K7"/>
<evidence type="ECO:0000313" key="5">
    <source>
        <dbReference type="EMBL" id="OQR93581.1"/>
    </source>
</evidence>
<feature type="domain" description="EF-hand" evidence="4">
    <location>
        <begin position="226"/>
        <end position="261"/>
    </location>
</feature>
<evidence type="ECO:0000313" key="6">
    <source>
        <dbReference type="Proteomes" id="UP000243579"/>
    </source>
</evidence>
<evidence type="ECO:0000259" key="4">
    <source>
        <dbReference type="PROSITE" id="PS50222"/>
    </source>
</evidence>
<keyword evidence="1" id="KW-0479">Metal-binding</keyword>
<dbReference type="GO" id="GO:0005509">
    <property type="term" value="F:calcium ion binding"/>
    <property type="evidence" value="ECO:0007669"/>
    <property type="project" value="InterPro"/>
</dbReference>
<name>A0A1V9Z6K7_ACHHY</name>
<keyword evidence="2" id="KW-0677">Repeat</keyword>
<dbReference type="SUPFAM" id="SSF47473">
    <property type="entry name" value="EF-hand"/>
    <property type="match status" value="1"/>
</dbReference>
<keyword evidence="3" id="KW-0106">Calcium</keyword>
<dbReference type="PROSITE" id="PS50222">
    <property type="entry name" value="EF_HAND_2"/>
    <property type="match status" value="1"/>
</dbReference>
<evidence type="ECO:0000256" key="2">
    <source>
        <dbReference type="ARBA" id="ARBA00022737"/>
    </source>
</evidence>
<dbReference type="CDD" id="cd00051">
    <property type="entry name" value="EFh"/>
    <property type="match status" value="1"/>
</dbReference>
<dbReference type="EMBL" id="JNBR01000403">
    <property type="protein sequence ID" value="OQR93581.1"/>
    <property type="molecule type" value="Genomic_DNA"/>
</dbReference>
<comment type="caution">
    <text evidence="5">The sequence shown here is derived from an EMBL/GenBank/DDBJ whole genome shotgun (WGS) entry which is preliminary data.</text>
</comment>
<keyword evidence="6" id="KW-1185">Reference proteome</keyword>
<organism evidence="5 6">
    <name type="scientific">Achlya hypogyna</name>
    <name type="common">Oomycete</name>
    <name type="synonym">Protoachlya hypogyna</name>
    <dbReference type="NCBI Taxonomy" id="1202772"/>
    <lineage>
        <taxon>Eukaryota</taxon>
        <taxon>Sar</taxon>
        <taxon>Stramenopiles</taxon>
        <taxon>Oomycota</taxon>
        <taxon>Saprolegniomycetes</taxon>
        <taxon>Saprolegniales</taxon>
        <taxon>Achlyaceae</taxon>
        <taxon>Achlya</taxon>
    </lineage>
</organism>
<dbReference type="InterPro" id="IPR002048">
    <property type="entry name" value="EF_hand_dom"/>
</dbReference>
<dbReference type="Gene3D" id="1.10.238.10">
    <property type="entry name" value="EF-hand"/>
    <property type="match status" value="3"/>
</dbReference>
<dbReference type="Proteomes" id="UP000243579">
    <property type="component" value="Unassembled WGS sequence"/>
</dbReference>
<dbReference type="InterPro" id="IPR018247">
    <property type="entry name" value="EF_Hand_1_Ca_BS"/>
</dbReference>
<sequence>MTSHLRVADADEILARLRSQFHAKGTQQLADLGSYFERMDRDQTGQLVRKEAETAFNYFGLFPTSQELGTIMRFFGSTQGSSTFLYWKLFLRALAGDMNPLRQEAVRLAFETVQGGAVADLSHLGRFEQHPLALRGVMTAEDLRDAFAVGLGKAQADANNAVTWEAFETYYASVSLAFPTDDDFVAMISGVWDPVGLRKVAKPIIFGGKNDELLQKLEQRTHKEETPRDVLLRTFRKYDASETGFVTESELAKTCEVLGLIVTPEEVRETFKSGQKDGRGKLSVVWFANFICNDS</sequence>
<gene>
    <name evidence="5" type="ORF">ACHHYP_02426</name>
</gene>
<evidence type="ECO:0000256" key="3">
    <source>
        <dbReference type="ARBA" id="ARBA00022837"/>
    </source>
</evidence>